<gene>
    <name evidence="18" type="ORF">A3F29_01245</name>
</gene>
<protein>
    <recommendedName>
        <fullName evidence="13">DNA 3'-5' helicase</fullName>
        <ecNumber evidence="13">5.6.2.4</ecNumber>
    </recommendedName>
</protein>
<comment type="catalytic activity">
    <reaction evidence="14">
        <text>ATP + H2O = ADP + phosphate + H(+)</text>
        <dbReference type="Rhea" id="RHEA:13065"/>
        <dbReference type="ChEBI" id="CHEBI:15377"/>
        <dbReference type="ChEBI" id="CHEBI:15378"/>
        <dbReference type="ChEBI" id="CHEBI:30616"/>
        <dbReference type="ChEBI" id="CHEBI:43474"/>
        <dbReference type="ChEBI" id="CHEBI:456216"/>
        <dbReference type="EC" id="5.6.2.4"/>
    </reaction>
</comment>
<dbReference type="EMBL" id="MFZV01000003">
    <property type="protein sequence ID" value="OGK31565.1"/>
    <property type="molecule type" value="Genomic_DNA"/>
</dbReference>
<keyword evidence="7" id="KW-0269">Exonuclease</keyword>
<evidence type="ECO:0000259" key="16">
    <source>
        <dbReference type="PROSITE" id="PS51198"/>
    </source>
</evidence>
<dbReference type="Gene3D" id="3.40.50.300">
    <property type="entry name" value="P-loop containing nucleotide triphosphate hydrolases"/>
    <property type="match status" value="2"/>
</dbReference>
<feature type="binding site" evidence="15">
    <location>
        <begin position="28"/>
        <end position="35"/>
    </location>
    <ligand>
        <name>ATP</name>
        <dbReference type="ChEBI" id="CHEBI:30616"/>
    </ligand>
</feature>
<dbReference type="InterPro" id="IPR011335">
    <property type="entry name" value="Restrct_endonuc-II-like"/>
</dbReference>
<reference evidence="18 19" key="1">
    <citation type="journal article" date="2016" name="Nat. Commun.">
        <title>Thousands of microbial genomes shed light on interconnected biogeochemical processes in an aquifer system.</title>
        <authorList>
            <person name="Anantharaman K."/>
            <person name="Brown C.T."/>
            <person name="Hug L.A."/>
            <person name="Sharon I."/>
            <person name="Castelle C.J."/>
            <person name="Probst A.J."/>
            <person name="Thomas B.C."/>
            <person name="Singh A."/>
            <person name="Wilkins M.J."/>
            <person name="Karaoz U."/>
            <person name="Brodie E.L."/>
            <person name="Williams K.H."/>
            <person name="Hubbard S.S."/>
            <person name="Banfield J.F."/>
        </authorList>
    </citation>
    <scope>NUCLEOTIDE SEQUENCE [LARGE SCALE GENOMIC DNA]</scope>
</reference>
<dbReference type="Pfam" id="PF12705">
    <property type="entry name" value="PDDEXK_1"/>
    <property type="match status" value="1"/>
</dbReference>
<dbReference type="GO" id="GO:0004527">
    <property type="term" value="F:exonuclease activity"/>
    <property type="evidence" value="ECO:0007669"/>
    <property type="project" value="UniProtKB-KW"/>
</dbReference>
<keyword evidence="9" id="KW-0238">DNA-binding</keyword>
<evidence type="ECO:0000256" key="6">
    <source>
        <dbReference type="ARBA" id="ARBA00022806"/>
    </source>
</evidence>
<dbReference type="PROSITE" id="PS51198">
    <property type="entry name" value="UVRD_HELICASE_ATP_BIND"/>
    <property type="match status" value="1"/>
</dbReference>
<dbReference type="GO" id="GO:0005829">
    <property type="term" value="C:cytosol"/>
    <property type="evidence" value="ECO:0007669"/>
    <property type="project" value="TreeGrafter"/>
</dbReference>
<keyword evidence="4" id="KW-0227">DNA damage</keyword>
<proteinExistence type="inferred from homology"/>
<dbReference type="Gene3D" id="1.10.486.10">
    <property type="entry name" value="PCRA, domain 4"/>
    <property type="match status" value="1"/>
</dbReference>
<dbReference type="Gene3D" id="3.90.320.10">
    <property type="match status" value="1"/>
</dbReference>
<dbReference type="CDD" id="cd17932">
    <property type="entry name" value="DEXQc_UvrD"/>
    <property type="match status" value="1"/>
</dbReference>
<dbReference type="PROSITE" id="PS51217">
    <property type="entry name" value="UVRD_HELICASE_CTER"/>
    <property type="match status" value="1"/>
</dbReference>
<comment type="similarity">
    <text evidence="1">Belongs to the helicase family. UvrD subfamily.</text>
</comment>
<evidence type="ECO:0000256" key="11">
    <source>
        <dbReference type="ARBA" id="ARBA00023235"/>
    </source>
</evidence>
<name>A0A1F7HKD3_9BACT</name>
<evidence type="ECO:0000313" key="19">
    <source>
        <dbReference type="Proteomes" id="UP000177199"/>
    </source>
</evidence>
<keyword evidence="8 15" id="KW-0067">ATP-binding</keyword>
<dbReference type="GO" id="GO:0033202">
    <property type="term" value="C:DNA helicase complex"/>
    <property type="evidence" value="ECO:0007669"/>
    <property type="project" value="TreeGrafter"/>
</dbReference>
<organism evidence="18 19">
    <name type="scientific">Candidatus Roizmanbacteria bacterium RIFCSPHIGHO2_12_FULL_33_9</name>
    <dbReference type="NCBI Taxonomy" id="1802045"/>
    <lineage>
        <taxon>Bacteria</taxon>
        <taxon>Candidatus Roizmaniibacteriota</taxon>
    </lineage>
</organism>
<dbReference type="EC" id="5.6.2.4" evidence="13"/>
<dbReference type="Gene3D" id="1.10.10.160">
    <property type="match status" value="1"/>
</dbReference>
<evidence type="ECO:0000256" key="10">
    <source>
        <dbReference type="ARBA" id="ARBA00023204"/>
    </source>
</evidence>
<evidence type="ECO:0000256" key="14">
    <source>
        <dbReference type="ARBA" id="ARBA00048988"/>
    </source>
</evidence>
<dbReference type="InterPro" id="IPR000212">
    <property type="entry name" value="DNA_helicase_UvrD/REP"/>
</dbReference>
<keyword evidence="5 15" id="KW-0378">Hydrolase</keyword>
<evidence type="ECO:0000256" key="8">
    <source>
        <dbReference type="ARBA" id="ARBA00022840"/>
    </source>
</evidence>
<evidence type="ECO:0000256" key="12">
    <source>
        <dbReference type="ARBA" id="ARBA00034617"/>
    </source>
</evidence>
<dbReference type="GO" id="GO:0003677">
    <property type="term" value="F:DNA binding"/>
    <property type="evidence" value="ECO:0007669"/>
    <property type="project" value="UniProtKB-KW"/>
</dbReference>
<dbReference type="Pfam" id="PF00580">
    <property type="entry name" value="UvrD-helicase"/>
    <property type="match status" value="1"/>
</dbReference>
<feature type="domain" description="UvrD-like helicase ATP-binding" evidence="16">
    <location>
        <begin position="7"/>
        <end position="305"/>
    </location>
</feature>
<evidence type="ECO:0000256" key="7">
    <source>
        <dbReference type="ARBA" id="ARBA00022839"/>
    </source>
</evidence>
<evidence type="ECO:0000256" key="2">
    <source>
        <dbReference type="ARBA" id="ARBA00022722"/>
    </source>
</evidence>
<keyword evidence="6 15" id="KW-0347">Helicase</keyword>
<dbReference type="InterPro" id="IPR014017">
    <property type="entry name" value="DNA_helicase_UvrD-like_C"/>
</dbReference>
<dbReference type="InterPro" id="IPR013986">
    <property type="entry name" value="DExx_box_DNA_helicase_dom_sf"/>
</dbReference>
<dbReference type="Pfam" id="PF13361">
    <property type="entry name" value="UvrD_C"/>
    <property type="match status" value="1"/>
</dbReference>
<keyword evidence="3 15" id="KW-0547">Nucleotide-binding</keyword>
<dbReference type="PANTHER" id="PTHR11070:SF48">
    <property type="entry name" value="ATP-DEPENDENT HELICASE_NUCLEASE SUBUNIT A"/>
    <property type="match status" value="1"/>
</dbReference>
<dbReference type="GO" id="GO:0000725">
    <property type="term" value="P:recombinational repair"/>
    <property type="evidence" value="ECO:0007669"/>
    <property type="project" value="TreeGrafter"/>
</dbReference>
<dbReference type="Proteomes" id="UP000177199">
    <property type="component" value="Unassembled WGS sequence"/>
</dbReference>
<comment type="caution">
    <text evidence="18">The sequence shown here is derived from an EMBL/GenBank/DDBJ whole genome shotgun (WGS) entry which is preliminary data.</text>
</comment>
<evidence type="ECO:0000256" key="15">
    <source>
        <dbReference type="PROSITE-ProRule" id="PRU00560"/>
    </source>
</evidence>
<dbReference type="InterPro" id="IPR011604">
    <property type="entry name" value="PDDEXK-like_dom_sf"/>
</dbReference>
<evidence type="ECO:0000256" key="3">
    <source>
        <dbReference type="ARBA" id="ARBA00022741"/>
    </source>
</evidence>
<dbReference type="SUPFAM" id="SSF52980">
    <property type="entry name" value="Restriction endonuclease-like"/>
    <property type="match status" value="1"/>
</dbReference>
<dbReference type="GO" id="GO:0043138">
    <property type="term" value="F:3'-5' DNA helicase activity"/>
    <property type="evidence" value="ECO:0007669"/>
    <property type="project" value="UniProtKB-EC"/>
</dbReference>
<accession>A0A1F7HKD3</accession>
<evidence type="ECO:0000313" key="18">
    <source>
        <dbReference type="EMBL" id="OGK31565.1"/>
    </source>
</evidence>
<dbReference type="InterPro" id="IPR027417">
    <property type="entry name" value="P-loop_NTPase"/>
</dbReference>
<dbReference type="AlphaFoldDB" id="A0A1F7HKD3"/>
<dbReference type="InterPro" id="IPR014016">
    <property type="entry name" value="UvrD-like_ATP-bd"/>
</dbReference>
<dbReference type="GO" id="GO:0005524">
    <property type="term" value="F:ATP binding"/>
    <property type="evidence" value="ECO:0007669"/>
    <property type="project" value="UniProtKB-UniRule"/>
</dbReference>
<dbReference type="InterPro" id="IPR038726">
    <property type="entry name" value="PDDEXK_AddAB-type"/>
</dbReference>
<sequence length="978" mass="114063">MKNNQVLSLNSEQKSSINYAKGPLLIVAGAGTGKTFVIVEKIKYIIKKGFAKPENILALTFTEKSAAEMEERVDKALPFGYFPMWISTFHSFADKILKEEAVHMGLNPAYKLLTQAESIMFIESNLFKFNLKYFRPAGNPQKFTESLYQHFSRLKDEYISPHEYLTWAKKKQSANIEKEEKKKILELALAYKLYQELMIKNDFMDFSDLIFYLLELFKKRRNILNKYIKLFKFILVDEFQDTNIAQYELIKMLSPAKANPQLTVVGDDSQAIYKFRGASVSNILIFMKDYPKAKLITLRKNYRSNQQILDGAYNLIQKNNPDTLESKLGISKDLISQNSVPAGEEKIKFFWTNDSDEETNAVAEEILKLKDKYAYSDIAVLVRANNHADSFAKTFAQKGIPYQFLGPGVLYKQPEIKELIAYLNILTDIEDSVSLFRVFSMDIFSISNRDLSYLLSFSKKTRLPLFSALEIILSNKYKDIPVQTEINYQKLAPSITKDSQEKFYKLYNLIKKHLSQVNKETAGQILYNFLEDTGYLAKIVTFKTLKEEKITLNISKFFKRLKVFEEDHEDSSVFDAVEFIRMSMELGESPSAQDVDSPIYDAVNIMTVHGSKGLEFPIVFMVNLTKDRFPTRERKELLPIPQELIKEILPEGDYHLQEERRLFYVGLTRAMDYVYLTSSKWYGESKRERRLSTFIVDTLGEDYINKKRIKIKDEKEQMSIFDFKKTDIILKRKENNLKYLSYSQINTFLTCPLRYKYSYILNIPVSKNAALVFGEAIHSSLQKFYYNFIKNRNLGLKDLIKYYKEEWIPQGFSSKAHHDKMFQEGKSMLITFFKKFHDKNMEIIALEKPFRVKTAKDVILSGKMDRVDKVGNKIEIIDYKTGKTPDEKKLKKDLQLSIYFLAATDKRMYNKKPEEVLLTLFYLQDMKKITFVKSHEDIQKIKETLGNIIDNINKSDFTPKVGPWCNFCPYKMICEAWQ</sequence>
<dbReference type="PANTHER" id="PTHR11070">
    <property type="entry name" value="UVRD / RECB / PCRA DNA HELICASE FAMILY MEMBER"/>
    <property type="match status" value="1"/>
</dbReference>
<evidence type="ECO:0000256" key="9">
    <source>
        <dbReference type="ARBA" id="ARBA00023125"/>
    </source>
</evidence>
<evidence type="ECO:0000259" key="17">
    <source>
        <dbReference type="PROSITE" id="PS51217"/>
    </source>
</evidence>
<dbReference type="SUPFAM" id="SSF52540">
    <property type="entry name" value="P-loop containing nucleoside triphosphate hydrolases"/>
    <property type="match status" value="1"/>
</dbReference>
<keyword evidence="10" id="KW-0234">DNA repair</keyword>
<keyword evidence="11" id="KW-0413">Isomerase</keyword>
<evidence type="ECO:0000256" key="13">
    <source>
        <dbReference type="ARBA" id="ARBA00034808"/>
    </source>
</evidence>
<evidence type="ECO:0000256" key="5">
    <source>
        <dbReference type="ARBA" id="ARBA00022801"/>
    </source>
</evidence>
<evidence type="ECO:0000256" key="1">
    <source>
        <dbReference type="ARBA" id="ARBA00009922"/>
    </source>
</evidence>
<keyword evidence="2" id="KW-0540">Nuclease</keyword>
<feature type="domain" description="UvrD-like helicase C-terminal" evidence="17">
    <location>
        <begin position="306"/>
        <end position="613"/>
    </location>
</feature>
<evidence type="ECO:0000256" key="4">
    <source>
        <dbReference type="ARBA" id="ARBA00022763"/>
    </source>
</evidence>
<comment type="catalytic activity">
    <reaction evidence="12">
        <text>Couples ATP hydrolysis with the unwinding of duplex DNA by translocating in the 3'-5' direction.</text>
        <dbReference type="EC" id="5.6.2.4"/>
    </reaction>
</comment>